<evidence type="ECO:0000259" key="10">
    <source>
        <dbReference type="Pfam" id="PF00155"/>
    </source>
</evidence>
<dbReference type="GeneID" id="55491647"/>
<dbReference type="GO" id="GO:0030170">
    <property type="term" value="F:pyridoxal phosphate binding"/>
    <property type="evidence" value="ECO:0007669"/>
    <property type="project" value="InterPro"/>
</dbReference>
<comment type="cofactor">
    <cofactor evidence="1 9">
        <name>pyridoxal 5'-phosphate</name>
        <dbReference type="ChEBI" id="CHEBI:597326"/>
    </cofactor>
</comment>
<evidence type="ECO:0000256" key="8">
    <source>
        <dbReference type="ARBA" id="ARBA00047481"/>
    </source>
</evidence>
<dbReference type="NCBIfam" id="TIGR01141">
    <property type="entry name" value="hisC"/>
    <property type="match status" value="1"/>
</dbReference>
<dbReference type="InterPro" id="IPR005861">
    <property type="entry name" value="HisP_aminotrans"/>
</dbReference>
<proteinExistence type="inferred from homology"/>
<protein>
    <recommendedName>
        <fullName evidence="9">Histidinol-phosphate aminotransferase</fullName>
        <ecNumber evidence="9">2.6.1.9</ecNumber>
    </recommendedName>
    <alternativeName>
        <fullName evidence="9">Imidazole acetol-phosphate transaminase</fullName>
    </alternativeName>
</protein>
<dbReference type="SUPFAM" id="SSF53383">
    <property type="entry name" value="PLP-dependent transferases"/>
    <property type="match status" value="1"/>
</dbReference>
<dbReference type="Pfam" id="PF00155">
    <property type="entry name" value="Aminotran_1_2"/>
    <property type="match status" value="1"/>
</dbReference>
<evidence type="ECO:0000256" key="9">
    <source>
        <dbReference type="HAMAP-Rule" id="MF_01023"/>
    </source>
</evidence>
<dbReference type="AlphaFoldDB" id="A0A0P1EA29"/>
<dbReference type="PANTHER" id="PTHR43643">
    <property type="entry name" value="HISTIDINOL-PHOSPHATE AMINOTRANSFERASE 2"/>
    <property type="match status" value="1"/>
</dbReference>
<dbReference type="UniPathway" id="UPA00031">
    <property type="reaction ID" value="UER00012"/>
</dbReference>
<comment type="subunit">
    <text evidence="4 9">Homodimer.</text>
</comment>
<gene>
    <name evidence="11" type="primary">hisC2_1</name>
    <name evidence="9" type="synonym">hisC</name>
    <name evidence="11" type="ORF">RUA4292_00324</name>
</gene>
<dbReference type="EMBL" id="CYPU01000007">
    <property type="protein sequence ID" value="CUH46160.1"/>
    <property type="molecule type" value="Genomic_DNA"/>
</dbReference>
<keyword evidence="5 9" id="KW-0032">Aminotransferase</keyword>
<keyword evidence="9" id="KW-0028">Amino-acid biosynthesis</keyword>
<comment type="similarity">
    <text evidence="3 9">Belongs to the class-II pyridoxal-phosphate-dependent aminotransferase family. Histidinol-phosphate aminotransferase subfamily.</text>
</comment>
<dbReference type="Gene3D" id="3.90.1150.10">
    <property type="entry name" value="Aspartate Aminotransferase, domain 1"/>
    <property type="match status" value="1"/>
</dbReference>
<accession>A0A0P1EA29</accession>
<dbReference type="PANTHER" id="PTHR43643:SF3">
    <property type="entry name" value="HISTIDINOL-PHOSPHATE AMINOTRANSFERASE"/>
    <property type="match status" value="1"/>
</dbReference>
<dbReference type="GO" id="GO:0000105">
    <property type="term" value="P:L-histidine biosynthetic process"/>
    <property type="evidence" value="ECO:0007669"/>
    <property type="project" value="UniProtKB-UniRule"/>
</dbReference>
<evidence type="ECO:0000313" key="12">
    <source>
        <dbReference type="Proteomes" id="UP000050783"/>
    </source>
</evidence>
<keyword evidence="7 9" id="KW-0663">Pyridoxal phosphate</keyword>
<keyword evidence="9" id="KW-0368">Histidine biosynthesis</keyword>
<dbReference type="HAMAP" id="MF_01023">
    <property type="entry name" value="HisC_aminotrans_2"/>
    <property type="match status" value="1"/>
</dbReference>
<dbReference type="InterPro" id="IPR015421">
    <property type="entry name" value="PyrdxlP-dep_Trfase_major"/>
</dbReference>
<dbReference type="InterPro" id="IPR015424">
    <property type="entry name" value="PyrdxlP-dep_Trfase"/>
</dbReference>
<feature type="modified residue" description="N6-(pyridoxal phosphate)lysine" evidence="9">
    <location>
        <position position="218"/>
    </location>
</feature>
<dbReference type="InterPro" id="IPR050106">
    <property type="entry name" value="HistidinolP_aminotransfase"/>
</dbReference>
<sequence>MNKITPQPGIMDIALYQGGQSHVAGVEHVIKLSSNENPFGPSPKAIEAVRASAATLHRYPSTDHASLRSAIGERHGLDTARLICGVGSDEVLQFIAQAYAGPGDEVIYTEHGFSMYPIIARMAGATPVMVAERNRHVDVENILAAVSDQTRIVFVTNPGNPTSTMIPEAELLRLAETLPKTCLMVIDGAYAEFVDGFDGGASLVDRFDNVIMTRTFSKVYGLGGMRVGWGYAAQSIIDVLNRVRQPFNLSLTALAAAEAAVNDVEFLSFCQAENARLRVWLSDELAKIGVPSDASCTNFILARFADQAETEACDGYLKTQGLIVRRVSGYNLPNALRITVGDEEACRRVVAAITAFKGGVA</sequence>
<evidence type="ECO:0000256" key="5">
    <source>
        <dbReference type="ARBA" id="ARBA00022576"/>
    </source>
</evidence>
<dbReference type="InterPro" id="IPR004839">
    <property type="entry name" value="Aminotransferase_I/II_large"/>
</dbReference>
<evidence type="ECO:0000256" key="3">
    <source>
        <dbReference type="ARBA" id="ARBA00007970"/>
    </source>
</evidence>
<evidence type="ECO:0000256" key="2">
    <source>
        <dbReference type="ARBA" id="ARBA00005011"/>
    </source>
</evidence>
<name>A0A0P1EA29_9RHOB</name>
<reference evidence="11 12" key="1">
    <citation type="submission" date="2015-09" db="EMBL/GenBank/DDBJ databases">
        <authorList>
            <consortium name="Swine Surveillance"/>
        </authorList>
    </citation>
    <scope>NUCLEOTIDE SEQUENCE [LARGE SCALE GENOMIC DNA]</scope>
    <source>
        <strain evidence="11 12">CECT 4292</strain>
    </source>
</reference>
<comment type="pathway">
    <text evidence="2 9">Amino-acid biosynthesis; L-histidine biosynthesis; L-histidine from 5-phospho-alpha-D-ribose 1-diphosphate: step 7/9.</text>
</comment>
<dbReference type="GO" id="GO:0004400">
    <property type="term" value="F:histidinol-phosphate transaminase activity"/>
    <property type="evidence" value="ECO:0007669"/>
    <property type="project" value="UniProtKB-UniRule"/>
</dbReference>
<dbReference type="Proteomes" id="UP000050783">
    <property type="component" value="Unassembled WGS sequence"/>
</dbReference>
<dbReference type="RefSeq" id="WP_058276017.1">
    <property type="nucleotide sequence ID" value="NZ_CYPU01000007.1"/>
</dbReference>
<keyword evidence="6 9" id="KW-0808">Transferase</keyword>
<comment type="catalytic activity">
    <reaction evidence="8 9">
        <text>L-histidinol phosphate + 2-oxoglutarate = 3-(imidazol-4-yl)-2-oxopropyl phosphate + L-glutamate</text>
        <dbReference type="Rhea" id="RHEA:23744"/>
        <dbReference type="ChEBI" id="CHEBI:16810"/>
        <dbReference type="ChEBI" id="CHEBI:29985"/>
        <dbReference type="ChEBI" id="CHEBI:57766"/>
        <dbReference type="ChEBI" id="CHEBI:57980"/>
        <dbReference type="EC" id="2.6.1.9"/>
    </reaction>
</comment>
<evidence type="ECO:0000256" key="6">
    <source>
        <dbReference type="ARBA" id="ARBA00022679"/>
    </source>
</evidence>
<organism evidence="11 12">
    <name type="scientific">Ruegeria atlantica</name>
    <dbReference type="NCBI Taxonomy" id="81569"/>
    <lineage>
        <taxon>Bacteria</taxon>
        <taxon>Pseudomonadati</taxon>
        <taxon>Pseudomonadota</taxon>
        <taxon>Alphaproteobacteria</taxon>
        <taxon>Rhodobacterales</taxon>
        <taxon>Roseobacteraceae</taxon>
        <taxon>Ruegeria</taxon>
    </lineage>
</organism>
<evidence type="ECO:0000256" key="1">
    <source>
        <dbReference type="ARBA" id="ARBA00001933"/>
    </source>
</evidence>
<dbReference type="STRING" id="81569.RUM4293_04516"/>
<dbReference type="InterPro" id="IPR015422">
    <property type="entry name" value="PyrdxlP-dep_Trfase_small"/>
</dbReference>
<dbReference type="EC" id="2.6.1.9" evidence="9"/>
<evidence type="ECO:0000313" key="11">
    <source>
        <dbReference type="EMBL" id="CUH46160.1"/>
    </source>
</evidence>
<evidence type="ECO:0000256" key="4">
    <source>
        <dbReference type="ARBA" id="ARBA00011738"/>
    </source>
</evidence>
<dbReference type="CDD" id="cd00609">
    <property type="entry name" value="AAT_like"/>
    <property type="match status" value="1"/>
</dbReference>
<dbReference type="OrthoDB" id="9809616at2"/>
<evidence type="ECO:0000256" key="7">
    <source>
        <dbReference type="ARBA" id="ARBA00022898"/>
    </source>
</evidence>
<feature type="domain" description="Aminotransferase class I/classII large" evidence="10">
    <location>
        <begin position="28"/>
        <end position="353"/>
    </location>
</feature>
<dbReference type="Gene3D" id="3.40.640.10">
    <property type="entry name" value="Type I PLP-dependent aspartate aminotransferase-like (Major domain)"/>
    <property type="match status" value="1"/>
</dbReference>